<evidence type="ECO:0000256" key="3">
    <source>
        <dbReference type="ARBA" id="ARBA00022692"/>
    </source>
</evidence>
<comment type="subcellular location">
    <subcellularLocation>
        <location evidence="1">Membrane</location>
        <topology evidence="1">Multi-pass membrane protein</topology>
    </subcellularLocation>
</comment>
<evidence type="ECO:0000256" key="7">
    <source>
        <dbReference type="SAM" id="Phobius"/>
    </source>
</evidence>
<dbReference type="Gene3D" id="1.20.1250.20">
    <property type="entry name" value="MFS general substrate transporter like domains"/>
    <property type="match status" value="1"/>
</dbReference>
<dbReference type="GeneID" id="95982720"/>
<sequence length="490" mass="54122">MPSLLRRIEAIVWSPPPEDPAERKLLFKLDVVILSFTCLAYFVLALDVNNLINAYVSGMAEDVGFKGSQLTLAGSCWTAGYLVGQWPAAIALSSNRIPVRFTFFTCMIVWAVCTLGLAFVKNVHQVYALRFVQALFEAAVFSGSHYIYGSWYKEVELGARTAIFVASANVGGLFSGVMQGAILEGLAGRNGLKGWQWLFILDFIITVPVAFYGLIFFPDTPQTTKAFWLSADERGLAVSRLGSKEAVQLSWPVFRRAIRKIVTDWRWYMFSALFAVSATSYEKTGVYGEFTFWLKSTGRYTLQQVNYYPSIFTTVAIVSTYVLTIVSTLTGSRAIINPIMFLAVFISSVMLLVWNIGDGGHWFAYLIAGFGYAGQSTNFAWANTMCQDDDILRAVTLYSMNLFSNVWNLWYAIALWPQASAPRFRNGQIATIATGVASLVITAGIVYLSRKFPRGDAAGKEGGAPRDVEEVEDKPKLPSDAGDVPVLAHS</sequence>
<keyword evidence="10" id="KW-1185">Reference proteome</keyword>
<dbReference type="EMBL" id="JBBXJM010000002">
    <property type="protein sequence ID" value="KAL1410735.1"/>
    <property type="molecule type" value="Genomic_DNA"/>
</dbReference>
<feature type="transmembrane region" description="Helical" evidence="7">
    <location>
        <begin position="31"/>
        <end position="52"/>
    </location>
</feature>
<dbReference type="InterPro" id="IPR011701">
    <property type="entry name" value="MFS"/>
</dbReference>
<dbReference type="InterPro" id="IPR036259">
    <property type="entry name" value="MFS_trans_sf"/>
</dbReference>
<evidence type="ECO:0000256" key="6">
    <source>
        <dbReference type="SAM" id="MobiDB-lite"/>
    </source>
</evidence>
<evidence type="ECO:0000256" key="4">
    <source>
        <dbReference type="ARBA" id="ARBA00022989"/>
    </source>
</evidence>
<feature type="transmembrane region" description="Helical" evidence="7">
    <location>
        <begin position="428"/>
        <end position="448"/>
    </location>
</feature>
<accession>A0ABR3Q7W9</accession>
<feature type="transmembrane region" description="Helical" evidence="7">
    <location>
        <begin position="265"/>
        <end position="281"/>
    </location>
</feature>
<evidence type="ECO:0000259" key="8">
    <source>
        <dbReference type="PROSITE" id="PS50850"/>
    </source>
</evidence>
<keyword evidence="4 7" id="KW-1133">Transmembrane helix</keyword>
<dbReference type="Pfam" id="PF07690">
    <property type="entry name" value="MFS_1"/>
    <property type="match status" value="1"/>
</dbReference>
<dbReference type="PROSITE" id="PS50850">
    <property type="entry name" value="MFS"/>
    <property type="match status" value="1"/>
</dbReference>
<feature type="transmembrane region" description="Helical" evidence="7">
    <location>
        <begin position="362"/>
        <end position="382"/>
    </location>
</feature>
<feature type="transmembrane region" description="Helical" evidence="7">
    <location>
        <begin position="126"/>
        <end position="149"/>
    </location>
</feature>
<feature type="transmembrane region" description="Helical" evidence="7">
    <location>
        <begin position="72"/>
        <end position="92"/>
    </location>
</feature>
<feature type="transmembrane region" description="Helical" evidence="7">
    <location>
        <begin position="307"/>
        <end position="326"/>
    </location>
</feature>
<dbReference type="InterPro" id="IPR020846">
    <property type="entry name" value="MFS_dom"/>
</dbReference>
<dbReference type="Proteomes" id="UP001565368">
    <property type="component" value="Unassembled WGS sequence"/>
</dbReference>
<feature type="compositionally biased region" description="Basic and acidic residues" evidence="6">
    <location>
        <begin position="455"/>
        <end position="477"/>
    </location>
</feature>
<feature type="transmembrane region" description="Helical" evidence="7">
    <location>
        <begin position="394"/>
        <end position="416"/>
    </location>
</feature>
<reference evidence="9 10" key="1">
    <citation type="submission" date="2023-08" db="EMBL/GenBank/DDBJ databases">
        <title>Annotated Genome Sequence of Vanrija albida AlHP1.</title>
        <authorList>
            <person name="Herzog R."/>
        </authorList>
    </citation>
    <scope>NUCLEOTIDE SEQUENCE [LARGE SCALE GENOMIC DNA]</scope>
    <source>
        <strain evidence="9 10">AlHP1</strain>
    </source>
</reference>
<feature type="region of interest" description="Disordered" evidence="6">
    <location>
        <begin position="455"/>
        <end position="490"/>
    </location>
</feature>
<dbReference type="PANTHER" id="PTHR43791:SF4">
    <property type="entry name" value="PANTOTHENATE TRANSPORTER FEN2"/>
    <property type="match status" value="1"/>
</dbReference>
<protein>
    <recommendedName>
        <fullName evidence="8">Major facilitator superfamily (MFS) profile domain-containing protein</fullName>
    </recommendedName>
</protein>
<feature type="transmembrane region" description="Helical" evidence="7">
    <location>
        <begin position="161"/>
        <end position="183"/>
    </location>
</feature>
<feature type="transmembrane region" description="Helical" evidence="7">
    <location>
        <begin position="99"/>
        <end position="120"/>
    </location>
</feature>
<feature type="domain" description="Major facilitator superfamily (MFS) profile" evidence="8">
    <location>
        <begin position="33"/>
        <end position="490"/>
    </location>
</feature>
<dbReference type="PANTHER" id="PTHR43791">
    <property type="entry name" value="PERMEASE-RELATED"/>
    <property type="match status" value="1"/>
</dbReference>
<dbReference type="RefSeq" id="XP_069210679.1">
    <property type="nucleotide sequence ID" value="XM_069350293.1"/>
</dbReference>
<evidence type="ECO:0000256" key="2">
    <source>
        <dbReference type="ARBA" id="ARBA00022448"/>
    </source>
</evidence>
<feature type="transmembrane region" description="Helical" evidence="7">
    <location>
        <begin position="195"/>
        <end position="217"/>
    </location>
</feature>
<comment type="caution">
    <text evidence="9">The sequence shown here is derived from an EMBL/GenBank/DDBJ whole genome shotgun (WGS) entry which is preliminary data.</text>
</comment>
<keyword evidence="2" id="KW-0813">Transport</keyword>
<gene>
    <name evidence="9" type="ORF">Q8F55_001677</name>
</gene>
<keyword evidence="3 7" id="KW-0812">Transmembrane</keyword>
<feature type="transmembrane region" description="Helical" evidence="7">
    <location>
        <begin position="338"/>
        <end position="356"/>
    </location>
</feature>
<organism evidence="9 10">
    <name type="scientific">Vanrija albida</name>
    <dbReference type="NCBI Taxonomy" id="181172"/>
    <lineage>
        <taxon>Eukaryota</taxon>
        <taxon>Fungi</taxon>
        <taxon>Dikarya</taxon>
        <taxon>Basidiomycota</taxon>
        <taxon>Agaricomycotina</taxon>
        <taxon>Tremellomycetes</taxon>
        <taxon>Trichosporonales</taxon>
        <taxon>Trichosporonaceae</taxon>
        <taxon>Vanrija</taxon>
    </lineage>
</organism>
<keyword evidence="5 7" id="KW-0472">Membrane</keyword>
<evidence type="ECO:0000256" key="5">
    <source>
        <dbReference type="ARBA" id="ARBA00023136"/>
    </source>
</evidence>
<proteinExistence type="predicted"/>
<dbReference type="SUPFAM" id="SSF103473">
    <property type="entry name" value="MFS general substrate transporter"/>
    <property type="match status" value="1"/>
</dbReference>
<evidence type="ECO:0000313" key="10">
    <source>
        <dbReference type="Proteomes" id="UP001565368"/>
    </source>
</evidence>
<name>A0ABR3Q7W9_9TREE</name>
<evidence type="ECO:0000256" key="1">
    <source>
        <dbReference type="ARBA" id="ARBA00004141"/>
    </source>
</evidence>
<evidence type="ECO:0000313" key="9">
    <source>
        <dbReference type="EMBL" id="KAL1410735.1"/>
    </source>
</evidence>